<dbReference type="InterPro" id="IPR037460">
    <property type="entry name" value="SEST-like"/>
</dbReference>
<dbReference type="InterPro" id="IPR036514">
    <property type="entry name" value="SGNH_hydro_sf"/>
</dbReference>
<comment type="caution">
    <text evidence="4">The sequence shown here is derived from an EMBL/GenBank/DDBJ whole genome shotgun (WGS) entry which is preliminary data.</text>
</comment>
<evidence type="ECO:0000256" key="2">
    <source>
        <dbReference type="SAM" id="SignalP"/>
    </source>
</evidence>
<feature type="domain" description="SGNH hydrolase-type esterase" evidence="3">
    <location>
        <begin position="260"/>
        <end position="513"/>
    </location>
</feature>
<sequence>MGTSARRSFRRRSRLVVALALVVCAVLLNMQPMPAAAAAPSESARPVKQSVEDFAVGKKLPAPRTLPGSDRKIAPLTSEMKPTEPKSLAGTSATTGAGISFSGDATRASAANNLYCTPYISHETSVVPVRTGPYSDTSYMAGVQCNFVLDHMYGVSGAIDRSPYYQGEIGYIGREFAHSGDSGSSFGGFRVQGDRFDGGRQVEIVLELVLVASAIWVACDPLPGLRYLLCEGLGTKTMHVVVGTAAFSTGLAPPVIRYAALGDSYSAGNGAPTDLDLTLAPDCRRSTQTYSYRLTSTRLPLGGRGESLPIDVPFLGACSGARIEHFDTAQPEARTAQRKFVSRGNDRLVTLTFGGNDLGFTDRLESCFKGYCADEPLLAQADLTALQGRLTALYRNIRSHMRADGLLAVLSYPAVLPNPNDPQDYQRDFVRCTAVNNFLSDRELRRIYEAATQIKEVIAAAVAATGDPRVRFIDTLDAFRGHRVCAPDDQLWAANISYTTTSDTFHPNPAGYQEMARQVRAQLGLG</sequence>
<gene>
    <name evidence="4" type="ORF">LV75_002787</name>
</gene>
<evidence type="ECO:0000259" key="3">
    <source>
        <dbReference type="Pfam" id="PF13472"/>
    </source>
</evidence>
<dbReference type="SUPFAM" id="SSF52266">
    <property type="entry name" value="SGNH hydrolase"/>
    <property type="match status" value="1"/>
</dbReference>
<protein>
    <submittedName>
        <fullName evidence="4">GDSL-like Lipase/Acylhydrolase family protein</fullName>
    </submittedName>
</protein>
<dbReference type="Proteomes" id="UP001205185">
    <property type="component" value="Unassembled WGS sequence"/>
</dbReference>
<keyword evidence="2" id="KW-0732">Signal</keyword>
<dbReference type="EMBL" id="JAMTCO010000006">
    <property type="protein sequence ID" value="MCP2270286.1"/>
    <property type="molecule type" value="Genomic_DNA"/>
</dbReference>
<accession>A0ABT1ID63</accession>
<evidence type="ECO:0000313" key="4">
    <source>
        <dbReference type="EMBL" id="MCP2270286.1"/>
    </source>
</evidence>
<reference evidence="4 5" key="1">
    <citation type="submission" date="2022-06" db="EMBL/GenBank/DDBJ databases">
        <title>Genomic Encyclopedia of Archaeal and Bacterial Type Strains, Phase II (KMG-II): from individual species to whole genera.</title>
        <authorList>
            <person name="Goeker M."/>
        </authorList>
    </citation>
    <scope>NUCLEOTIDE SEQUENCE [LARGE SCALE GENOMIC DNA]</scope>
    <source>
        <strain evidence="4 5">DSM 44255</strain>
    </source>
</reference>
<feature type="signal peptide" evidence="2">
    <location>
        <begin position="1"/>
        <end position="37"/>
    </location>
</feature>
<evidence type="ECO:0000313" key="5">
    <source>
        <dbReference type="Proteomes" id="UP001205185"/>
    </source>
</evidence>
<dbReference type="PANTHER" id="PTHR37981">
    <property type="entry name" value="LIPASE 2"/>
    <property type="match status" value="1"/>
</dbReference>
<proteinExistence type="predicted"/>
<name>A0ABT1ID63_9PSEU</name>
<feature type="chain" id="PRO_5045602416" evidence="2">
    <location>
        <begin position="38"/>
        <end position="526"/>
    </location>
</feature>
<dbReference type="CDD" id="cd01823">
    <property type="entry name" value="SEST_like"/>
    <property type="match status" value="1"/>
</dbReference>
<evidence type="ECO:0000256" key="1">
    <source>
        <dbReference type="SAM" id="MobiDB-lite"/>
    </source>
</evidence>
<dbReference type="Pfam" id="PF13472">
    <property type="entry name" value="Lipase_GDSL_2"/>
    <property type="match status" value="1"/>
</dbReference>
<dbReference type="PANTHER" id="PTHR37981:SF1">
    <property type="entry name" value="SGNH HYDROLASE-TYPE ESTERASE DOMAIN-CONTAINING PROTEIN"/>
    <property type="match status" value="1"/>
</dbReference>
<dbReference type="Gene3D" id="3.40.50.1110">
    <property type="entry name" value="SGNH hydrolase"/>
    <property type="match status" value="1"/>
</dbReference>
<organism evidence="4 5">
    <name type="scientific">Actinokineospora diospyrosa</name>
    <dbReference type="NCBI Taxonomy" id="103728"/>
    <lineage>
        <taxon>Bacteria</taxon>
        <taxon>Bacillati</taxon>
        <taxon>Actinomycetota</taxon>
        <taxon>Actinomycetes</taxon>
        <taxon>Pseudonocardiales</taxon>
        <taxon>Pseudonocardiaceae</taxon>
        <taxon>Actinokineospora</taxon>
    </lineage>
</organism>
<feature type="region of interest" description="Disordered" evidence="1">
    <location>
        <begin position="58"/>
        <end position="93"/>
    </location>
</feature>
<dbReference type="InterPro" id="IPR013830">
    <property type="entry name" value="SGNH_hydro"/>
</dbReference>
<keyword evidence="5" id="KW-1185">Reference proteome</keyword>